<comment type="caution">
    <text evidence="1">The sequence shown here is derived from an EMBL/GenBank/DDBJ whole genome shotgun (WGS) entry which is preliminary data.</text>
</comment>
<dbReference type="Gene3D" id="1.10.260.40">
    <property type="entry name" value="lambda repressor-like DNA-binding domains"/>
    <property type="match status" value="1"/>
</dbReference>
<gene>
    <name evidence="1" type="ORF">KFZ73_14275</name>
</gene>
<sequence>MNNEEALRARVVREIQQAVKVLDMPNVHIDDRYGFPRGTIARIVNGNTHKFSLTKLLALCDELGVVLHLDDGLVDPWWESNPPSPPM</sequence>
<dbReference type="EMBL" id="JAGXOE010000034">
    <property type="protein sequence ID" value="MBS4102400.1"/>
    <property type="molecule type" value="Genomic_DNA"/>
</dbReference>
<dbReference type="RefSeq" id="WP_212554119.1">
    <property type="nucleotide sequence ID" value="NZ_JAGXOE010000034.1"/>
</dbReference>
<dbReference type="SUPFAM" id="SSF47413">
    <property type="entry name" value="lambda repressor-like DNA-binding domains"/>
    <property type="match status" value="1"/>
</dbReference>
<evidence type="ECO:0000313" key="1">
    <source>
        <dbReference type="EMBL" id="MBS4102400.1"/>
    </source>
</evidence>
<accession>A0ABS5NEC8</accession>
<evidence type="ECO:0000313" key="2">
    <source>
        <dbReference type="Proteomes" id="UP000676853"/>
    </source>
</evidence>
<proteinExistence type="predicted"/>
<name>A0ABS5NEC8_TSUPA</name>
<organism evidence="1 2">
    <name type="scientific">Tsukamurella paurometabola</name>
    <name type="common">Corynebacterium paurometabolum</name>
    <dbReference type="NCBI Taxonomy" id="2061"/>
    <lineage>
        <taxon>Bacteria</taxon>
        <taxon>Bacillati</taxon>
        <taxon>Actinomycetota</taxon>
        <taxon>Actinomycetes</taxon>
        <taxon>Mycobacteriales</taxon>
        <taxon>Tsukamurellaceae</taxon>
        <taxon>Tsukamurella</taxon>
    </lineage>
</organism>
<protein>
    <submittedName>
        <fullName evidence="1">Helix-turn-helix domain-containing protein</fullName>
    </submittedName>
</protein>
<dbReference type="InterPro" id="IPR010982">
    <property type="entry name" value="Lambda_DNA-bd_dom_sf"/>
</dbReference>
<keyword evidence="2" id="KW-1185">Reference proteome</keyword>
<dbReference type="Proteomes" id="UP000676853">
    <property type="component" value="Unassembled WGS sequence"/>
</dbReference>
<reference evidence="1 2" key="1">
    <citation type="submission" date="2021-04" db="EMBL/GenBank/DDBJ databases">
        <title>Whole genome sequence analysis of a thiophenic sulfur metabolizing bacteria.</title>
        <authorList>
            <person name="Akhtar N."/>
            <person name="Akram J."/>
            <person name="Aslam A."/>
        </authorList>
    </citation>
    <scope>NUCLEOTIDE SEQUENCE [LARGE SCALE GENOMIC DNA]</scope>
    <source>
        <strain evidence="1 2">3OW</strain>
    </source>
</reference>